<comment type="caution">
    <text evidence="2">The sequence shown here is derived from an EMBL/GenBank/DDBJ whole genome shotgun (WGS) entry which is preliminary data.</text>
</comment>
<evidence type="ECO:0000259" key="1">
    <source>
        <dbReference type="PROSITE" id="PS50097"/>
    </source>
</evidence>
<sequence>MAFGENVDPTAAIRAIIGSYPFSVGIFREFLQNSDDAKASRQVFVLDKRRHGSHSLYHPNLAEMQGPAILAYNDSKFSEEDWTALQNIHRSSKKSDTSKIGKYGMGFRASYHLTDGPQILSAPILAILDPLHDFSDAGGVKLDFVEDASYRDHVSAFCLDVFDPDSIHFRDFRGSVIRLPLRTAPGTISSKIVTPAEVHQLLLDFISTELEISLLFLEHIKLIEVYEIDVHGNSSCLARSNRSANDFLSIGSPIPTSRFSVKTDTGNGYENTEHWCMVETSSDPTEARALLTKVIGRDPGTTLSAHKLQPSISIAVPLSILTEQHAGGRLFTFLPLPLSTRFPIHIHGLFALTQSREKLRNREEKGLVRASDDHILVEWNQLLFDEYLPVAWMHLLGVLRDKGISNIFRAWPPVQSPNQLGDSGYWKDLPKALIGRLLTTAQSVWPLIESHPGATIRYRDLSSVLIAAPDVPTSALEALVACGLNITRPPAYISELLRDQPGVTFVSPESAHTSLIEHLDELRRHASSDNRSVVLRYLLSGGNLRNIAGLPLLPLNSGEHVALTDHAHPTETHVMLGGYDHTIFGIYDKRAIALDRLEAPISKLLKTEGPRILNVESLMPQKVIGYLNTALSQLQAAGDLEDSVRWLAKFWEWMAGWTFKKDLYRDVGTISLLPTSSGLKLTNHAVCDHSGIHPAMRSNLCSLGVSFLHQAFPSTSRQALKSFRSFTNLDDLHEFLDIISIPSTTAFNEDAALSLVNHITRCASLSGYRVDAEERRKLRGLPIYLFARAGSSSGNAPQCIPDGHNVLGVSTQSLPVLPVVPHTTLLNVRLINPTLIKLLDPTASDPLRSDFDVLSLALRHFMDQSEEIQSKFVDFMVRNRDLVPPNMIHALKTIPFVHSSSGIKACPTDLIDPHSDLASLFAHTDGLPSTRTTREREHVANLSSLRVMQADLTVSIVKERICFIDSHASELASRDLARRLLEMLYKIRFDCAQLEPEIRKKWLPTPRGLLDSSMCWDDPSRTDLFDQVLTSLDRNIMIPSTMRTVIGWDKPLPLDVLVKQLDRTFKHAAEKPSYTVIHKIVKELTRRDLRNVDIRLLQEALSDHEWVPTADQRLVRPTYAVFSGEDTSLGFHKIAFAKPTSLDFFIRLGCSERPSSNAILSTLKQLGSRGPEVIARQAHLLLRQLPSDLTKAEHDRILVPDTACALAPTNEIYFNDIGKKAHNVGPPGTRFTHASIDDALAKKLGIKRLGLESASLELVTTRDLGERPIITIRNKLREYTEAQFLTEFLANAADAKATKFGIVVDEYHASTTDIIHEDLAKFQACSSLVVFNDAQFTEADFEGICDTGFGGKQGRSDSIGQFGSGALTMFHFTELAIIISGAKVLFMNPSKTHISRFCHERVLVMSLAKVNKWFPSQLASLKNLKFGFDPSLPTYNGTLFRLPLRNASHLNTDCVFQKVWTGWDINQSIIQGFQQAAHEFLLFTKIECIVIGYRDPSGVLKTDSVKAERTAGFQRDNYNSELVNIHSTLSRPTTWNIATSSLADSQRPAFVVSISEKHRLRSPIILGLAAQLHARPDDKHEKKLFSTLPLPVSSTLPVHLTAPFILSSDRRQIRSDVYNNSETAYNQWLIKDMMPSLYLFLLSDLLRRHDRNDQWWPEHSEKEGNITKPLVSELYSMHLAKSDLHLFRAFYTREMLLPRDVVIMNRLGVPDAVLKLFEKSRPRRVVLLSLGVYRQAADLSKIETVRPLFVKNEILQNLRDDFKPSIRAQLLDYVIRDNIKEVIGLPLLPLADGSYGVFEDGAMCTQTFYVWKPTRKDRPLFRANRLVHPNFSAKKFLDHDAGLNVAALKGSAVKLLLGDVMDERDEQHHIDQISRDLVTTFWSEYSRFESKEVLSDISSFPLVPTKVEHRFISLSRCKDESATILSNSAEPSVLWTWLTELGLTVVLTDSQSLPHSLRSILQGRDFKLFSFEGMLSALGELSSPYSALSTTSHQSFAAWARLKIFSVSSKSAEAQRLPIWPSIHDPLVLLPATGIVMLPQAVTADMISRFNNIPATEYSPGLVHLRIAPLTFPDLFQKFGLREIRVLDADRMAPYHRLLLLKITRQRSYGGTVLVPNCNRVMCLSNSLFARDPLFVAAFGEISPHFIAPAFGDLEPQLCDYGLKRQSDRNIHNFIQCVRAIDDSFVTWATDDRQRRATLAFNVYCNELQSTEDQAWSTLNALRFIPRHQTRRTSMAARELSAYVKPLDDIVAPGDIVLARFEPIAWTQRALMLETPSRLPDHPMFGHPSASEVVQHLCVLALRLSHVYPNDPRLLHDITETYKWLNENVDAAISFMLQHNGDRLFLNVIDPESDMWVWHSADELLLGIPYKTGNFFAVQDYLMPFERLLSSSGVQKVSAARLTVQPEDPGSGPTLENLLSEFRWMRVNEKLTDVVFVTTGENDEAHRLPAHRALLATSCEYFKNSFTGTYSESRPASAEHPIEVSVEYSTECVQWVLDYIYSGQILGAECEQLLEVLELSNYWGITKLHLEAQWMIVRQGLITPETVGSIKERAGEAGAYEVVDACERYESENCRTYYGLEDMEAAIS</sequence>
<dbReference type="SUPFAM" id="SSF54695">
    <property type="entry name" value="POZ domain"/>
    <property type="match status" value="1"/>
</dbReference>
<proteinExistence type="predicted"/>
<dbReference type="InParanoid" id="A0A369JU95"/>
<dbReference type="CDD" id="cd18186">
    <property type="entry name" value="BTB_POZ_ZBTB_KLHL-like"/>
    <property type="match status" value="1"/>
</dbReference>
<dbReference type="OrthoDB" id="1262810at2759"/>
<dbReference type="InterPro" id="IPR000210">
    <property type="entry name" value="BTB/POZ_dom"/>
</dbReference>
<dbReference type="Proteomes" id="UP000076154">
    <property type="component" value="Unassembled WGS sequence"/>
</dbReference>
<dbReference type="Pfam" id="PF00651">
    <property type="entry name" value="BTB"/>
    <property type="match status" value="1"/>
</dbReference>
<dbReference type="GO" id="GO:0030544">
    <property type="term" value="F:Hsp70 protein binding"/>
    <property type="evidence" value="ECO:0007669"/>
    <property type="project" value="TreeGrafter"/>
</dbReference>
<dbReference type="Pfam" id="PF25794">
    <property type="entry name" value="SACS"/>
    <property type="match status" value="2"/>
</dbReference>
<dbReference type="EMBL" id="LUEZ02000051">
    <property type="protein sequence ID" value="RDB22326.1"/>
    <property type="molecule type" value="Genomic_DNA"/>
</dbReference>
<keyword evidence="3" id="KW-1185">Reference proteome</keyword>
<accession>A0A369JU95</accession>
<gene>
    <name evidence="2" type="ORF">Hypma_010495</name>
</gene>
<dbReference type="InterPro" id="IPR058210">
    <property type="entry name" value="SACS/Nov_dom"/>
</dbReference>
<dbReference type="PANTHER" id="PTHR15600">
    <property type="entry name" value="SACSIN"/>
    <property type="match status" value="1"/>
</dbReference>
<dbReference type="Gene3D" id="3.30.710.10">
    <property type="entry name" value="Potassium Channel Kv1.1, Chain A"/>
    <property type="match status" value="1"/>
</dbReference>
<dbReference type="SUPFAM" id="SSF55874">
    <property type="entry name" value="ATPase domain of HSP90 chaperone/DNA topoisomerase II/histidine kinase"/>
    <property type="match status" value="2"/>
</dbReference>
<dbReference type="NCBIfam" id="NF047352">
    <property type="entry name" value="P_loop_sacsin"/>
    <property type="match status" value="1"/>
</dbReference>
<protein>
    <recommendedName>
        <fullName evidence="1">BTB domain-containing protein</fullName>
    </recommendedName>
</protein>
<dbReference type="STRING" id="39966.A0A369JU95"/>
<dbReference type="SMART" id="SM00225">
    <property type="entry name" value="BTB"/>
    <property type="match status" value="1"/>
</dbReference>
<name>A0A369JU95_HYPMA</name>
<evidence type="ECO:0000313" key="3">
    <source>
        <dbReference type="Proteomes" id="UP000076154"/>
    </source>
</evidence>
<dbReference type="PROSITE" id="PS50097">
    <property type="entry name" value="BTB"/>
    <property type="match status" value="1"/>
</dbReference>
<dbReference type="InterPro" id="IPR011333">
    <property type="entry name" value="SKP1/BTB/POZ_sf"/>
</dbReference>
<dbReference type="InterPro" id="IPR036890">
    <property type="entry name" value="HATPase_C_sf"/>
</dbReference>
<reference evidence="2" key="1">
    <citation type="submission" date="2018-04" db="EMBL/GenBank/DDBJ databases">
        <title>Whole genome sequencing of Hypsizygus marmoreus.</title>
        <authorList>
            <person name="Choi I.-G."/>
            <person name="Min B."/>
            <person name="Kim J.-G."/>
            <person name="Kim S."/>
            <person name="Oh Y.-L."/>
            <person name="Kong W.-S."/>
            <person name="Park H."/>
            <person name="Jeong J."/>
            <person name="Song E.-S."/>
        </authorList>
    </citation>
    <scope>NUCLEOTIDE SEQUENCE [LARGE SCALE GENOMIC DNA]</scope>
    <source>
        <strain evidence="2">51987-8</strain>
    </source>
</reference>
<dbReference type="InterPro" id="IPR052972">
    <property type="entry name" value="Sacsin_chaperone_reg"/>
</dbReference>
<feature type="domain" description="BTB" evidence="1">
    <location>
        <begin position="2432"/>
        <end position="2509"/>
    </location>
</feature>
<dbReference type="PANTHER" id="PTHR15600:SF42">
    <property type="entry name" value="SACSIN"/>
    <property type="match status" value="1"/>
</dbReference>
<evidence type="ECO:0000313" key="2">
    <source>
        <dbReference type="EMBL" id="RDB22326.1"/>
    </source>
</evidence>
<organism evidence="2 3">
    <name type="scientific">Hypsizygus marmoreus</name>
    <name type="common">White beech mushroom</name>
    <name type="synonym">Agaricus marmoreus</name>
    <dbReference type="NCBI Taxonomy" id="39966"/>
    <lineage>
        <taxon>Eukaryota</taxon>
        <taxon>Fungi</taxon>
        <taxon>Dikarya</taxon>
        <taxon>Basidiomycota</taxon>
        <taxon>Agaricomycotina</taxon>
        <taxon>Agaricomycetes</taxon>
        <taxon>Agaricomycetidae</taxon>
        <taxon>Agaricales</taxon>
        <taxon>Tricholomatineae</taxon>
        <taxon>Lyophyllaceae</taxon>
        <taxon>Hypsizygus</taxon>
    </lineage>
</organism>